<protein>
    <submittedName>
        <fullName evidence="7">TerC family protein</fullName>
    </submittedName>
</protein>
<organism evidence="7 8">
    <name type="scientific">Shewanella zhuhaiensis</name>
    <dbReference type="NCBI Taxonomy" id="2919576"/>
    <lineage>
        <taxon>Bacteria</taxon>
        <taxon>Pseudomonadati</taxon>
        <taxon>Pseudomonadota</taxon>
        <taxon>Gammaproteobacteria</taxon>
        <taxon>Alteromonadales</taxon>
        <taxon>Shewanellaceae</taxon>
        <taxon>Shewanella</taxon>
    </lineage>
</organism>
<evidence type="ECO:0000256" key="4">
    <source>
        <dbReference type="ARBA" id="ARBA00022989"/>
    </source>
</evidence>
<feature type="transmembrane region" description="Helical" evidence="6">
    <location>
        <begin position="231"/>
        <end position="251"/>
    </location>
</feature>
<comment type="similarity">
    <text evidence="2">Belongs to the TerC family.</text>
</comment>
<keyword evidence="3 6" id="KW-0812">Transmembrane</keyword>
<dbReference type="InterPro" id="IPR022369">
    <property type="entry name" value="Integral_membrane_TerC_rswitch"/>
</dbReference>
<keyword evidence="5 6" id="KW-0472">Membrane</keyword>
<evidence type="ECO:0000256" key="5">
    <source>
        <dbReference type="ARBA" id="ARBA00023136"/>
    </source>
</evidence>
<evidence type="ECO:0000256" key="6">
    <source>
        <dbReference type="SAM" id="Phobius"/>
    </source>
</evidence>
<keyword evidence="8" id="KW-1185">Reference proteome</keyword>
<gene>
    <name evidence="7" type="ORF">MJ923_16110</name>
</gene>
<name>A0AAJ1BJA2_9GAMM</name>
<feature type="transmembrane region" description="Helical" evidence="6">
    <location>
        <begin position="79"/>
        <end position="101"/>
    </location>
</feature>
<dbReference type="GO" id="GO:0016020">
    <property type="term" value="C:membrane"/>
    <property type="evidence" value="ECO:0007669"/>
    <property type="project" value="UniProtKB-SubCell"/>
</dbReference>
<dbReference type="NCBIfam" id="TIGR03718">
    <property type="entry name" value="R_switched_Alx"/>
    <property type="match status" value="1"/>
</dbReference>
<dbReference type="PANTHER" id="PTHR30238">
    <property type="entry name" value="MEMBRANE BOUND PREDICTED REDOX MODULATOR"/>
    <property type="match status" value="1"/>
</dbReference>
<dbReference type="InterPro" id="IPR005496">
    <property type="entry name" value="Integral_membrane_TerC"/>
</dbReference>
<evidence type="ECO:0000313" key="8">
    <source>
        <dbReference type="Proteomes" id="UP001297581"/>
    </source>
</evidence>
<comment type="caution">
    <text evidence="7">The sequence shown here is derived from an EMBL/GenBank/DDBJ whole genome shotgun (WGS) entry which is preliminary data.</text>
</comment>
<keyword evidence="4 6" id="KW-1133">Transmembrane helix</keyword>
<reference evidence="7 8" key="1">
    <citation type="submission" date="2022-02" db="EMBL/GenBank/DDBJ databases">
        <title>The genome sequence of Shewanella sp. 3B26.</title>
        <authorList>
            <person name="Du J."/>
        </authorList>
    </citation>
    <scope>NUCLEOTIDE SEQUENCE [LARGE SCALE GENOMIC DNA]</scope>
    <source>
        <strain evidence="7 8">3B26</strain>
    </source>
</reference>
<proteinExistence type="inferred from homology"/>
<feature type="transmembrane region" description="Helical" evidence="6">
    <location>
        <begin position="6"/>
        <end position="25"/>
    </location>
</feature>
<evidence type="ECO:0000256" key="3">
    <source>
        <dbReference type="ARBA" id="ARBA00022692"/>
    </source>
</evidence>
<dbReference type="AlphaFoldDB" id="A0AAJ1BJA2"/>
<dbReference type="Pfam" id="PF03741">
    <property type="entry name" value="TerC"/>
    <property type="match status" value="1"/>
</dbReference>
<sequence length="316" mass="35805">METWWLWAAFAAIVLTLLWVDIKFVGGKSHKVSMKEALTWSLVWFVVAMAFNAGVWAWFDYSVGREIANDKALEFLTAYVIEKALAVDNVFVWLMIFSYFAIPPELQRRVLLYGVLGAIVMRAGMVFGGIWLINQFHWLLYVFGAFLVFTGAKMLLTADKETDLSTNRGLIWLRSKMKLTEHLEGERFFVLREGVKYATPLFLVLILVEISDLIFAVDSIPAIFAVTTDPFIVLTSNIFAIMGLRAMYFLLQGAAEKFSLLKYGLAIILVFIGFKLMLIDVFHLPIGIALGVVATILVGSMLMSLWVNRNKPTRFE</sequence>
<feature type="transmembrane region" description="Helical" evidence="6">
    <location>
        <begin position="201"/>
        <end position="225"/>
    </location>
</feature>
<feature type="transmembrane region" description="Helical" evidence="6">
    <location>
        <begin position="288"/>
        <end position="307"/>
    </location>
</feature>
<dbReference type="PANTHER" id="PTHR30238:SF0">
    <property type="entry name" value="THYLAKOID MEMBRANE PROTEIN TERC, CHLOROPLASTIC"/>
    <property type="match status" value="1"/>
</dbReference>
<accession>A0AAJ1BJA2</accession>
<feature type="transmembrane region" description="Helical" evidence="6">
    <location>
        <begin position="37"/>
        <end position="59"/>
    </location>
</feature>
<feature type="transmembrane region" description="Helical" evidence="6">
    <location>
        <begin position="263"/>
        <end position="282"/>
    </location>
</feature>
<dbReference type="Proteomes" id="UP001297581">
    <property type="component" value="Unassembled WGS sequence"/>
</dbReference>
<dbReference type="RefSeq" id="WP_240591952.1">
    <property type="nucleotide sequence ID" value="NZ_JAKUDL010000006.1"/>
</dbReference>
<comment type="subcellular location">
    <subcellularLocation>
        <location evidence="1">Membrane</location>
        <topology evidence="1">Multi-pass membrane protein</topology>
    </subcellularLocation>
</comment>
<feature type="transmembrane region" description="Helical" evidence="6">
    <location>
        <begin position="110"/>
        <end position="132"/>
    </location>
</feature>
<feature type="transmembrane region" description="Helical" evidence="6">
    <location>
        <begin position="138"/>
        <end position="156"/>
    </location>
</feature>
<evidence type="ECO:0000313" key="7">
    <source>
        <dbReference type="EMBL" id="MCH4295830.1"/>
    </source>
</evidence>
<dbReference type="EMBL" id="JAKUDL010000006">
    <property type="protein sequence ID" value="MCH4295830.1"/>
    <property type="molecule type" value="Genomic_DNA"/>
</dbReference>
<evidence type="ECO:0000256" key="1">
    <source>
        <dbReference type="ARBA" id="ARBA00004141"/>
    </source>
</evidence>
<evidence type="ECO:0000256" key="2">
    <source>
        <dbReference type="ARBA" id="ARBA00007511"/>
    </source>
</evidence>